<feature type="domain" description="DUF4216" evidence="1">
    <location>
        <begin position="26"/>
        <end position="94"/>
    </location>
</feature>
<organism evidence="2 3">
    <name type="scientific">Apostasia shenzhenica</name>
    <dbReference type="NCBI Taxonomy" id="1088818"/>
    <lineage>
        <taxon>Eukaryota</taxon>
        <taxon>Viridiplantae</taxon>
        <taxon>Streptophyta</taxon>
        <taxon>Embryophyta</taxon>
        <taxon>Tracheophyta</taxon>
        <taxon>Spermatophyta</taxon>
        <taxon>Magnoliopsida</taxon>
        <taxon>Liliopsida</taxon>
        <taxon>Asparagales</taxon>
        <taxon>Orchidaceae</taxon>
        <taxon>Apostasioideae</taxon>
        <taxon>Apostasia</taxon>
    </lineage>
</organism>
<dbReference type="AlphaFoldDB" id="A0A2H9ZXE3"/>
<evidence type="ECO:0000313" key="2">
    <source>
        <dbReference type="EMBL" id="PKA47947.1"/>
    </source>
</evidence>
<dbReference type="PANTHER" id="PTHR48258">
    <property type="entry name" value="DUF4218 DOMAIN-CONTAINING PROTEIN-RELATED"/>
    <property type="match status" value="1"/>
</dbReference>
<dbReference type="Proteomes" id="UP000236161">
    <property type="component" value="Unassembled WGS sequence"/>
</dbReference>
<dbReference type="EMBL" id="KZ453008">
    <property type="protein sequence ID" value="PKA47947.1"/>
    <property type="molecule type" value="Genomic_DNA"/>
</dbReference>
<proteinExistence type="predicted"/>
<dbReference type="Pfam" id="PF13952">
    <property type="entry name" value="DUF4216"/>
    <property type="match status" value="1"/>
</dbReference>
<dbReference type="PANTHER" id="PTHR48258:SF9">
    <property type="entry name" value="OS01G0348150 PROTEIN"/>
    <property type="match status" value="1"/>
</dbReference>
<keyword evidence="3" id="KW-1185">Reference proteome</keyword>
<sequence>MQISSAKDKNPYISELCYYGIIEQIWELDYLDFRVPIFLCKWVDSNGGSKIDDMGFTLVNLNRIGHKNNYFIFLNQATQVFYVPDPSSSLWSIVLNCNPTFLMDDDRNDVNQKETFGFTKGLPIMMYDNSDDVPNYLIYGEDEIELDYPK</sequence>
<dbReference type="OrthoDB" id="1709318at2759"/>
<evidence type="ECO:0000259" key="1">
    <source>
        <dbReference type="Pfam" id="PF13952"/>
    </source>
</evidence>
<evidence type="ECO:0000313" key="3">
    <source>
        <dbReference type="Proteomes" id="UP000236161"/>
    </source>
</evidence>
<protein>
    <recommendedName>
        <fullName evidence="1">DUF4216 domain-containing protein</fullName>
    </recommendedName>
</protein>
<gene>
    <name evidence="2" type="ORF">AXF42_Ash016293</name>
</gene>
<dbReference type="InterPro" id="IPR025312">
    <property type="entry name" value="DUF4216"/>
</dbReference>
<name>A0A2H9ZXE3_9ASPA</name>
<accession>A0A2H9ZXE3</accession>
<reference evidence="2 3" key="1">
    <citation type="journal article" date="2017" name="Nature">
        <title>The Apostasia genome and the evolution of orchids.</title>
        <authorList>
            <person name="Zhang G.Q."/>
            <person name="Liu K.W."/>
            <person name="Li Z."/>
            <person name="Lohaus R."/>
            <person name="Hsiao Y.Y."/>
            <person name="Niu S.C."/>
            <person name="Wang J.Y."/>
            <person name="Lin Y.C."/>
            <person name="Xu Q."/>
            <person name="Chen L.J."/>
            <person name="Yoshida K."/>
            <person name="Fujiwara S."/>
            <person name="Wang Z.W."/>
            <person name="Zhang Y.Q."/>
            <person name="Mitsuda N."/>
            <person name="Wang M."/>
            <person name="Liu G.H."/>
            <person name="Pecoraro L."/>
            <person name="Huang H.X."/>
            <person name="Xiao X.J."/>
            <person name="Lin M."/>
            <person name="Wu X.Y."/>
            <person name="Wu W.L."/>
            <person name="Chen Y.Y."/>
            <person name="Chang S.B."/>
            <person name="Sakamoto S."/>
            <person name="Ohme-Takagi M."/>
            <person name="Yagi M."/>
            <person name="Zeng S.J."/>
            <person name="Shen C.Y."/>
            <person name="Yeh C.M."/>
            <person name="Luo Y.B."/>
            <person name="Tsai W.C."/>
            <person name="Van de Peer Y."/>
            <person name="Liu Z.J."/>
        </authorList>
    </citation>
    <scope>NUCLEOTIDE SEQUENCE [LARGE SCALE GENOMIC DNA]</scope>
    <source>
        <strain evidence="3">cv. Shenzhen</strain>
        <tissue evidence="2">Stem</tissue>
    </source>
</reference>